<sequence>MHFSDKTLVRKLAIVLVLKLTVLMALWWFFVRENRVAVDENSAATQLLTFTPDTTPRTQP</sequence>
<dbReference type="RefSeq" id="WP_283224507.1">
    <property type="nucleotide sequence ID" value="NZ_JASGBH010000006.1"/>
</dbReference>
<protein>
    <submittedName>
        <fullName evidence="2">Uncharacterized protein</fullName>
    </submittedName>
</protein>
<accession>A0ABT6X7M4</accession>
<reference evidence="2" key="1">
    <citation type="submission" date="2023-05" db="EMBL/GenBank/DDBJ databases">
        <title>Limnohabitans sp. strain HM2-2 Genome sequencing and assembly.</title>
        <authorList>
            <person name="Jung Y."/>
        </authorList>
    </citation>
    <scope>NUCLEOTIDE SEQUENCE</scope>
    <source>
        <strain evidence="2">HM2-2</strain>
    </source>
</reference>
<dbReference type="NCBIfam" id="NF045611">
    <property type="entry name" value="small_CydP"/>
    <property type="match status" value="1"/>
</dbReference>
<comment type="caution">
    <text evidence="2">The sequence shown here is derived from an EMBL/GenBank/DDBJ whole genome shotgun (WGS) entry which is preliminary data.</text>
</comment>
<keyword evidence="1" id="KW-1133">Transmembrane helix</keyword>
<name>A0ABT6X7M4_9BURK</name>
<evidence type="ECO:0000256" key="1">
    <source>
        <dbReference type="SAM" id="Phobius"/>
    </source>
</evidence>
<dbReference type="Proteomes" id="UP001431902">
    <property type="component" value="Unassembled WGS sequence"/>
</dbReference>
<dbReference type="InterPro" id="IPR054636">
    <property type="entry name" value="CydP"/>
</dbReference>
<keyword evidence="1" id="KW-0472">Membrane</keyword>
<evidence type="ECO:0000313" key="2">
    <source>
        <dbReference type="EMBL" id="MDI9234129.1"/>
    </source>
</evidence>
<evidence type="ECO:0000313" key="3">
    <source>
        <dbReference type="Proteomes" id="UP001431902"/>
    </source>
</evidence>
<organism evidence="2 3">
    <name type="scientific">Limnohabitans lacus</name>
    <dbReference type="NCBI Taxonomy" id="3045173"/>
    <lineage>
        <taxon>Bacteria</taxon>
        <taxon>Pseudomonadati</taxon>
        <taxon>Pseudomonadota</taxon>
        <taxon>Betaproteobacteria</taxon>
        <taxon>Burkholderiales</taxon>
        <taxon>Comamonadaceae</taxon>
        <taxon>Limnohabitans</taxon>
    </lineage>
</organism>
<keyword evidence="1" id="KW-0812">Transmembrane</keyword>
<gene>
    <name evidence="2" type="ORF">QLQ16_09795</name>
</gene>
<proteinExistence type="predicted"/>
<feature type="transmembrane region" description="Helical" evidence="1">
    <location>
        <begin position="12"/>
        <end position="30"/>
    </location>
</feature>
<keyword evidence="3" id="KW-1185">Reference proteome</keyword>
<dbReference type="EMBL" id="JASGBH010000006">
    <property type="protein sequence ID" value="MDI9234129.1"/>
    <property type="molecule type" value="Genomic_DNA"/>
</dbReference>